<proteinExistence type="inferred from homology"/>
<dbReference type="Proteomes" id="UP000448867">
    <property type="component" value="Unassembled WGS sequence"/>
</dbReference>
<keyword evidence="6 8" id="KW-1133">Transmembrane helix</keyword>
<evidence type="ECO:0000256" key="5">
    <source>
        <dbReference type="ARBA" id="ARBA00022692"/>
    </source>
</evidence>
<feature type="transmembrane region" description="Helical" evidence="8">
    <location>
        <begin position="48"/>
        <end position="65"/>
    </location>
</feature>
<keyword evidence="7 8" id="KW-0472">Membrane</keyword>
<dbReference type="OrthoDB" id="9800498at2"/>
<dbReference type="PANTHER" id="PTHR34584">
    <property type="entry name" value="NA(+)/H(+) ANTIPORTER SUBUNIT E1"/>
    <property type="match status" value="1"/>
</dbReference>
<dbReference type="GO" id="GO:0008324">
    <property type="term" value="F:monoatomic cation transmembrane transporter activity"/>
    <property type="evidence" value="ECO:0007669"/>
    <property type="project" value="InterPro"/>
</dbReference>
<sequence length="158" mass="18421">MAFQILLNFFLAFTWMFMTAEYNGLTFLIGYFFGLVILYILRRFFDRRFYIFNVLAAIKLLLIFIRELILSNIAVLKVILSPKLMNRPGIFALETELTKDWEITILSNLITLTPGTLVLEVSPDNKILYIHAMDIKDAEEAKQSIRNTFEKAIQEVSR</sequence>
<evidence type="ECO:0000256" key="8">
    <source>
        <dbReference type="SAM" id="Phobius"/>
    </source>
</evidence>
<keyword evidence="5 8" id="KW-0812">Transmembrane</keyword>
<evidence type="ECO:0000256" key="4">
    <source>
        <dbReference type="ARBA" id="ARBA00022475"/>
    </source>
</evidence>
<feature type="transmembrane region" description="Helical" evidence="8">
    <location>
        <begin position="20"/>
        <end position="41"/>
    </location>
</feature>
<evidence type="ECO:0000256" key="6">
    <source>
        <dbReference type="ARBA" id="ARBA00022989"/>
    </source>
</evidence>
<name>A0A7X2J180_9BACI</name>
<keyword evidence="3" id="KW-0813">Transport</keyword>
<evidence type="ECO:0000256" key="7">
    <source>
        <dbReference type="ARBA" id="ARBA00023136"/>
    </source>
</evidence>
<evidence type="ECO:0000256" key="3">
    <source>
        <dbReference type="ARBA" id="ARBA00022449"/>
    </source>
</evidence>
<evidence type="ECO:0000313" key="9">
    <source>
        <dbReference type="EMBL" id="MRX73576.1"/>
    </source>
</evidence>
<keyword evidence="3" id="KW-0050">Antiport</keyword>
<dbReference type="PIRSF" id="PIRSF019239">
    <property type="entry name" value="MrpE"/>
    <property type="match status" value="1"/>
</dbReference>
<comment type="similarity">
    <text evidence="2">Belongs to the CPA3 antiporters (TC 2.A.63) subunit E family.</text>
</comment>
<dbReference type="GO" id="GO:0005886">
    <property type="term" value="C:plasma membrane"/>
    <property type="evidence" value="ECO:0007669"/>
    <property type="project" value="UniProtKB-SubCell"/>
</dbReference>
<protein>
    <submittedName>
        <fullName evidence="9">Na+/H+ antiporter subunit E</fullName>
    </submittedName>
</protein>
<dbReference type="PANTHER" id="PTHR34584:SF1">
    <property type="entry name" value="NA(+)_H(+) ANTIPORTER SUBUNIT E1"/>
    <property type="match status" value="1"/>
</dbReference>
<keyword evidence="10" id="KW-1185">Reference proteome</keyword>
<dbReference type="Pfam" id="PF01899">
    <property type="entry name" value="MNHE"/>
    <property type="match status" value="1"/>
</dbReference>
<gene>
    <name evidence="9" type="ORF">GJU40_15635</name>
</gene>
<keyword evidence="4" id="KW-1003">Cell membrane</keyword>
<comment type="subcellular location">
    <subcellularLocation>
        <location evidence="1">Cell membrane</location>
        <topology evidence="1">Multi-pass membrane protein</topology>
    </subcellularLocation>
</comment>
<evidence type="ECO:0000256" key="2">
    <source>
        <dbReference type="ARBA" id="ARBA00006228"/>
    </source>
</evidence>
<evidence type="ECO:0000313" key="10">
    <source>
        <dbReference type="Proteomes" id="UP000448867"/>
    </source>
</evidence>
<comment type="caution">
    <text evidence="9">The sequence shown here is derived from an EMBL/GenBank/DDBJ whole genome shotgun (WGS) entry which is preliminary data.</text>
</comment>
<dbReference type="GO" id="GO:0015297">
    <property type="term" value="F:antiporter activity"/>
    <property type="evidence" value="ECO:0007669"/>
    <property type="project" value="UniProtKB-KW"/>
</dbReference>
<dbReference type="NCBIfam" id="NF009292">
    <property type="entry name" value="PRK12651.1-3"/>
    <property type="match status" value="1"/>
</dbReference>
<dbReference type="EMBL" id="WKKI01000038">
    <property type="protein sequence ID" value="MRX73576.1"/>
    <property type="molecule type" value="Genomic_DNA"/>
</dbReference>
<organism evidence="9 10">
    <name type="scientific">Metabacillus lacus</name>
    <dbReference type="NCBI Taxonomy" id="1983721"/>
    <lineage>
        <taxon>Bacteria</taxon>
        <taxon>Bacillati</taxon>
        <taxon>Bacillota</taxon>
        <taxon>Bacilli</taxon>
        <taxon>Bacillales</taxon>
        <taxon>Bacillaceae</taxon>
        <taxon>Metabacillus</taxon>
    </lineage>
</organism>
<dbReference type="InterPro" id="IPR002758">
    <property type="entry name" value="Cation_antiport_E"/>
</dbReference>
<dbReference type="AlphaFoldDB" id="A0A7X2J180"/>
<dbReference type="NCBIfam" id="NF006517">
    <property type="entry name" value="PRK08965.1-1"/>
    <property type="match status" value="1"/>
</dbReference>
<evidence type="ECO:0000256" key="1">
    <source>
        <dbReference type="ARBA" id="ARBA00004651"/>
    </source>
</evidence>
<reference evidence="9 10" key="1">
    <citation type="submission" date="2019-11" db="EMBL/GenBank/DDBJ databases">
        <title>Bacillus lacus genome.</title>
        <authorList>
            <person name="Allen C.J."/>
            <person name="Newman J.D."/>
        </authorList>
    </citation>
    <scope>NUCLEOTIDE SEQUENCE [LARGE SCALE GENOMIC DNA]</scope>
    <source>
        <strain evidence="9 10">KCTC 33946</strain>
    </source>
</reference>
<dbReference type="RefSeq" id="WP_154309035.1">
    <property type="nucleotide sequence ID" value="NZ_WKKI01000038.1"/>
</dbReference>
<accession>A0A7X2J180</accession>